<evidence type="ECO:0000256" key="5">
    <source>
        <dbReference type="ARBA" id="ARBA00022989"/>
    </source>
</evidence>
<organism evidence="9 10">
    <name type="scientific">Endomicrobium proavitum</name>
    <dbReference type="NCBI Taxonomy" id="1408281"/>
    <lineage>
        <taxon>Bacteria</taxon>
        <taxon>Pseudomonadati</taxon>
        <taxon>Elusimicrobiota</taxon>
        <taxon>Endomicrobiia</taxon>
        <taxon>Endomicrobiales</taxon>
        <taxon>Endomicrobiaceae</taxon>
        <taxon>Endomicrobium</taxon>
    </lineage>
</organism>
<sequence length="420" mass="48572">MSMLINKIKQNLRLEHIFISAMLVLCLCFIFSLAKNPSGLQVETLGLYDLSKNDGYFHDIYYPANYAADKNVYFNDRQPAPETFPKNYLPLVYVICYFFAETANYLELGIDARYSDIYLITVNLFIIFFSLMLFITLYDLKQGGKAVKFLTVASLFVSWAYIRAYQTGNFAIVSTVLSVFFLLSYDNKNKFIKELSFISLALAGAIKIYPLLFGIVLIYDKEYKAVFRIAVYFFIAAFTPFLFFTTKEHGFADNVLKCIDNIKTFSKTQIPYPFFIYPQHSFGAGAQLIVKLLVVMFKIFALLSLITAYFQNIKWKKIFLLLFTTYYLSSTAGVYYPLLFLMPIVLFFNEKKLTVKNLIFLLFVILLLNPYQFPEIAGYSITGLARRISLIAMFLMLFADSVIVSFYELRKKYFSKATLQ</sequence>
<dbReference type="Pfam" id="PF09594">
    <property type="entry name" value="GT87"/>
    <property type="match status" value="1"/>
</dbReference>
<dbReference type="GO" id="GO:0016758">
    <property type="term" value="F:hexosyltransferase activity"/>
    <property type="evidence" value="ECO:0007669"/>
    <property type="project" value="InterPro"/>
</dbReference>
<keyword evidence="2" id="KW-1003">Cell membrane</keyword>
<evidence type="ECO:0000256" key="8">
    <source>
        <dbReference type="SAM" id="Phobius"/>
    </source>
</evidence>
<feature type="transmembrane region" description="Helical" evidence="8">
    <location>
        <begin position="388"/>
        <end position="407"/>
    </location>
</feature>
<dbReference type="InterPro" id="IPR018584">
    <property type="entry name" value="GT87"/>
</dbReference>
<dbReference type="STRING" id="1408281.Epro_0329"/>
<protein>
    <submittedName>
        <fullName evidence="9">O-antigen ligase</fullName>
    </submittedName>
</protein>
<feature type="transmembrane region" description="Helical" evidence="8">
    <location>
        <begin position="12"/>
        <end position="34"/>
    </location>
</feature>
<accession>A0A0G3WHA2</accession>
<keyword evidence="6 8" id="KW-0472">Membrane</keyword>
<keyword evidence="9" id="KW-0436">Ligase</keyword>
<feature type="transmembrane region" description="Helical" evidence="8">
    <location>
        <begin position="168"/>
        <end position="185"/>
    </location>
</feature>
<evidence type="ECO:0000256" key="2">
    <source>
        <dbReference type="ARBA" id="ARBA00022475"/>
    </source>
</evidence>
<feature type="transmembrane region" description="Helical" evidence="8">
    <location>
        <begin position="288"/>
        <end position="310"/>
    </location>
</feature>
<evidence type="ECO:0000256" key="1">
    <source>
        <dbReference type="ARBA" id="ARBA00004651"/>
    </source>
</evidence>
<reference evidence="9 10" key="1">
    <citation type="submission" date="2014-09" db="EMBL/GenBank/DDBJ databases">
        <title>Complete genome sequence of Endomicrobium proavitum.</title>
        <authorList>
            <person name="Zheng H."/>
        </authorList>
    </citation>
    <scope>NUCLEOTIDE SEQUENCE [LARGE SCALE GENOMIC DNA]</scope>
    <source>
        <strain evidence="9 10">Rsa215</strain>
    </source>
</reference>
<dbReference type="OrthoDB" id="2039475at2"/>
<dbReference type="RefSeq" id="WP_052569992.1">
    <property type="nucleotide sequence ID" value="NZ_CP009498.1"/>
</dbReference>
<feature type="transmembrane region" description="Helical" evidence="8">
    <location>
        <begin position="225"/>
        <end position="244"/>
    </location>
</feature>
<proteinExistence type="inferred from homology"/>
<dbReference type="GO" id="GO:0005886">
    <property type="term" value="C:plasma membrane"/>
    <property type="evidence" value="ECO:0007669"/>
    <property type="project" value="UniProtKB-SubCell"/>
</dbReference>
<comment type="subcellular location">
    <subcellularLocation>
        <location evidence="1">Cell membrane</location>
        <topology evidence="1">Multi-pass membrane protein</topology>
    </subcellularLocation>
</comment>
<keyword evidence="10" id="KW-1185">Reference proteome</keyword>
<dbReference type="AlphaFoldDB" id="A0A0G3WHA2"/>
<name>A0A0G3WHA2_9BACT</name>
<keyword evidence="5 8" id="KW-1133">Transmembrane helix</keyword>
<keyword evidence="4 8" id="KW-0812">Transmembrane</keyword>
<dbReference type="KEGG" id="epo:Epro_0329"/>
<dbReference type="Proteomes" id="UP000035337">
    <property type="component" value="Chromosome"/>
</dbReference>
<feature type="transmembrane region" description="Helical" evidence="8">
    <location>
        <begin position="326"/>
        <end position="348"/>
    </location>
</feature>
<feature type="transmembrane region" description="Helical" evidence="8">
    <location>
        <begin position="355"/>
        <end position="373"/>
    </location>
</feature>
<gene>
    <name evidence="9" type="primary">waaL</name>
    <name evidence="9" type="ORF">Epro_0329</name>
</gene>
<evidence type="ECO:0000256" key="3">
    <source>
        <dbReference type="ARBA" id="ARBA00022679"/>
    </source>
</evidence>
<dbReference type="EMBL" id="CP009498">
    <property type="protein sequence ID" value="AKL97708.1"/>
    <property type="molecule type" value="Genomic_DNA"/>
</dbReference>
<evidence type="ECO:0000256" key="7">
    <source>
        <dbReference type="ARBA" id="ARBA00024033"/>
    </source>
</evidence>
<dbReference type="GO" id="GO:0016874">
    <property type="term" value="F:ligase activity"/>
    <property type="evidence" value="ECO:0007669"/>
    <property type="project" value="UniProtKB-KW"/>
</dbReference>
<evidence type="ECO:0000256" key="4">
    <source>
        <dbReference type="ARBA" id="ARBA00022692"/>
    </source>
</evidence>
<keyword evidence="3" id="KW-0808">Transferase</keyword>
<comment type="similarity">
    <text evidence="7">Belongs to the glycosyltransferase 87 family.</text>
</comment>
<feature type="transmembrane region" description="Helical" evidence="8">
    <location>
        <begin position="117"/>
        <end position="138"/>
    </location>
</feature>
<evidence type="ECO:0000313" key="10">
    <source>
        <dbReference type="Proteomes" id="UP000035337"/>
    </source>
</evidence>
<evidence type="ECO:0000313" key="9">
    <source>
        <dbReference type="EMBL" id="AKL97708.1"/>
    </source>
</evidence>
<feature type="transmembrane region" description="Helical" evidence="8">
    <location>
        <begin position="197"/>
        <end position="219"/>
    </location>
</feature>
<evidence type="ECO:0000256" key="6">
    <source>
        <dbReference type="ARBA" id="ARBA00023136"/>
    </source>
</evidence>